<protein>
    <recommendedName>
        <fullName evidence="3">DUF2332 domain-containing protein</fullName>
    </recommendedName>
</protein>
<sequence length="337" mass="39011">MEQLSERFRRFAEMECKHSSLLYEHLARNMADDSELLKLAAHSRTGQPVPNLFLGAVHYLLLKGTRHELAYYYASIVQDPKNLAGVYASFKQFCKQYEADMIYLLKTRLVQTNEVRRCAYLYPAFCYIYQLTGKPLSLVEIGTSAGLQLLWDKYKYSYSSQLEEYGNEHAAVKITSELRGDPILLAQSPPVDGRIGVDLHINDLKHQDHFLWLKALIWPEHRERRAYFEAAAACLEQYPVKLIEGDGVELLPDIVPAIASDMTLCIFHTHVANQFTAATKTKLLESIQVLGRQRDVFHLYNNMWDMDLHLDYYRNGEEKKLTLAETDGHGRWFKWKV</sequence>
<dbReference type="EMBL" id="BTCL01000007">
    <property type="protein sequence ID" value="GMK45342.1"/>
    <property type="molecule type" value="Genomic_DNA"/>
</dbReference>
<keyword evidence="2" id="KW-1185">Reference proteome</keyword>
<gene>
    <name evidence="1" type="ORF">PghCCS26_24700</name>
</gene>
<reference evidence="1 2" key="1">
    <citation type="submission" date="2023-05" db="EMBL/GenBank/DDBJ databases">
        <title>Draft genome of Paenibacillus sp. CCS26.</title>
        <authorList>
            <person name="Akita H."/>
            <person name="Shinto Y."/>
            <person name="Kimura Z."/>
        </authorList>
    </citation>
    <scope>NUCLEOTIDE SEQUENCE [LARGE SCALE GENOMIC DNA]</scope>
    <source>
        <strain evidence="1 2">CCS26</strain>
    </source>
</reference>
<evidence type="ECO:0000313" key="2">
    <source>
        <dbReference type="Proteomes" id="UP001285921"/>
    </source>
</evidence>
<dbReference type="Pfam" id="PF10094">
    <property type="entry name" value="DUF2332"/>
    <property type="match status" value="1"/>
</dbReference>
<evidence type="ECO:0000313" key="1">
    <source>
        <dbReference type="EMBL" id="GMK45342.1"/>
    </source>
</evidence>
<evidence type="ECO:0008006" key="3">
    <source>
        <dbReference type="Google" id="ProtNLM"/>
    </source>
</evidence>
<comment type="caution">
    <text evidence="1">The sequence shown here is derived from an EMBL/GenBank/DDBJ whole genome shotgun (WGS) entry which is preliminary data.</text>
</comment>
<accession>A0ABQ6NJQ4</accession>
<dbReference type="Proteomes" id="UP001285921">
    <property type="component" value="Unassembled WGS sequence"/>
</dbReference>
<dbReference type="InterPro" id="IPR011200">
    <property type="entry name" value="UCP012608"/>
</dbReference>
<proteinExistence type="predicted"/>
<organism evidence="1 2">
    <name type="scientific">Paenibacillus glycanilyticus</name>
    <dbReference type="NCBI Taxonomy" id="126569"/>
    <lineage>
        <taxon>Bacteria</taxon>
        <taxon>Bacillati</taxon>
        <taxon>Bacillota</taxon>
        <taxon>Bacilli</taxon>
        <taxon>Bacillales</taxon>
        <taxon>Paenibacillaceae</taxon>
        <taxon>Paenibacillus</taxon>
    </lineage>
</organism>
<name>A0ABQ6NJQ4_9BACL</name>
<dbReference type="PIRSF" id="PIRSF012608">
    <property type="entry name" value="UCP012608"/>
    <property type="match status" value="1"/>
</dbReference>